<evidence type="ECO:0000313" key="2">
    <source>
        <dbReference type="Proteomes" id="UP000308271"/>
    </source>
</evidence>
<sequence>MDNAATAILLLHKEIAANAPPQKKFTIRFSFKKTLNYATLIFSDSSFKEKIMKQVSTPENF</sequence>
<name>A0A5C4S4B8_CHLTI</name>
<proteinExistence type="predicted"/>
<accession>A0A5C4S4B8</accession>
<dbReference type="Proteomes" id="UP000308271">
    <property type="component" value="Unassembled WGS sequence"/>
</dbReference>
<keyword evidence="2" id="KW-1185">Reference proteome</keyword>
<organism evidence="1 2">
    <name type="scientific">Chlorobaculum thiosulfatiphilum</name>
    <name type="common">Chlorobium limicola f.sp. thiosulfatophilum</name>
    <dbReference type="NCBI Taxonomy" id="115852"/>
    <lineage>
        <taxon>Bacteria</taxon>
        <taxon>Pseudomonadati</taxon>
        <taxon>Chlorobiota</taxon>
        <taxon>Chlorobiia</taxon>
        <taxon>Chlorobiales</taxon>
        <taxon>Chlorobiaceae</taxon>
        <taxon>Chlorobaculum</taxon>
    </lineage>
</organism>
<protein>
    <submittedName>
        <fullName evidence="1">Uncharacterized protein</fullName>
    </submittedName>
</protein>
<gene>
    <name evidence="1" type="ORF">FGF66_09235</name>
</gene>
<dbReference type="AlphaFoldDB" id="A0A5C4S4B8"/>
<reference evidence="1 2" key="1">
    <citation type="submission" date="2019-05" db="EMBL/GenBank/DDBJ databases">
        <title>Draft Whole-Genome sequence of the green sulfur bacterium Chlorobaculum thiosulfatiphilum DSM 249.</title>
        <authorList>
            <person name="Meyer T.E."/>
            <person name="Kyndt J.A."/>
        </authorList>
    </citation>
    <scope>NUCLEOTIDE SEQUENCE [LARGE SCALE GENOMIC DNA]</scope>
    <source>
        <strain evidence="1 2">DSM 249</strain>
    </source>
</reference>
<evidence type="ECO:0000313" key="1">
    <source>
        <dbReference type="EMBL" id="TNJ38343.1"/>
    </source>
</evidence>
<comment type="caution">
    <text evidence="1">The sequence shown here is derived from an EMBL/GenBank/DDBJ whole genome shotgun (WGS) entry which is preliminary data.</text>
</comment>
<dbReference type="EMBL" id="VDCH01000021">
    <property type="protein sequence ID" value="TNJ38343.1"/>
    <property type="molecule type" value="Genomic_DNA"/>
</dbReference>
<dbReference type="RefSeq" id="WP_139457360.1">
    <property type="nucleotide sequence ID" value="NZ_VDCH01000021.1"/>
</dbReference>